<dbReference type="SUPFAM" id="SSF53448">
    <property type="entry name" value="Nucleotide-diphospho-sugar transferases"/>
    <property type="match status" value="1"/>
</dbReference>
<comment type="caution">
    <text evidence="2">The sequence shown here is derived from an EMBL/GenBank/DDBJ whole genome shotgun (WGS) entry which is preliminary data.</text>
</comment>
<keyword evidence="2" id="KW-0328">Glycosyltransferase</keyword>
<name>M7N4V6_9BACT</name>
<dbReference type="InterPro" id="IPR029044">
    <property type="entry name" value="Nucleotide-diphossugar_trans"/>
</dbReference>
<dbReference type="InterPro" id="IPR001173">
    <property type="entry name" value="Glyco_trans_2-like"/>
</dbReference>
<dbReference type="OrthoDB" id="9815829at2"/>
<organism evidence="2 3">
    <name type="scientific">Cesiribacter andamanensis AMV16</name>
    <dbReference type="NCBI Taxonomy" id="1279009"/>
    <lineage>
        <taxon>Bacteria</taxon>
        <taxon>Pseudomonadati</taxon>
        <taxon>Bacteroidota</taxon>
        <taxon>Cytophagia</taxon>
        <taxon>Cytophagales</taxon>
        <taxon>Cesiribacteraceae</taxon>
        <taxon>Cesiribacter</taxon>
    </lineage>
</organism>
<proteinExistence type="predicted"/>
<dbReference type="EC" id="2.4.1.212" evidence="2"/>
<dbReference type="EMBL" id="AODQ01000019">
    <property type="protein sequence ID" value="EMR03693.1"/>
    <property type="molecule type" value="Genomic_DNA"/>
</dbReference>
<evidence type="ECO:0000259" key="1">
    <source>
        <dbReference type="Pfam" id="PF00535"/>
    </source>
</evidence>
<dbReference type="PANTHER" id="PTHR22916">
    <property type="entry name" value="GLYCOSYLTRANSFERASE"/>
    <property type="match status" value="1"/>
</dbReference>
<dbReference type="GO" id="GO:0050501">
    <property type="term" value="F:hyaluronan synthase activity"/>
    <property type="evidence" value="ECO:0007669"/>
    <property type="project" value="UniProtKB-EC"/>
</dbReference>
<sequence length="314" mass="37054">MSVQPLVSILIPVYNTEMFVEDAIRSVLNQTFRNFELIILDDASTDKTYEICNLYANSDPRIKLYRNNVNIGMMPNWNKGLKFCSGLYFAKLDADDVWEPTVLEHCIRILDSEKNVGVVTGNYILINEKNVPINVLLDKAPAFALNNAFRCIDLVKLGPDGIFQYNILKQGIGLIRKELIDRYGEFSLHDSGDIEMWYRLGCHCEIFHIDTLFLKHRKWQGNFTKTEVVEKNKFEKNLFELRLLIFSYYKEQGELDSFLLKKFLNRSKLLYNWHLQYKYRSEYKPFHSLYVLIESLMLDYKSTIRLIYDRVKTM</sequence>
<dbReference type="AlphaFoldDB" id="M7N4V6"/>
<dbReference type="PANTHER" id="PTHR22916:SF3">
    <property type="entry name" value="UDP-GLCNAC:BETAGAL BETA-1,3-N-ACETYLGLUCOSAMINYLTRANSFERASE-LIKE PROTEIN 1"/>
    <property type="match status" value="1"/>
</dbReference>
<dbReference type="Pfam" id="PF00535">
    <property type="entry name" value="Glycos_transf_2"/>
    <property type="match status" value="1"/>
</dbReference>
<reference evidence="2 3" key="1">
    <citation type="journal article" date="2013" name="Genome Announc.">
        <title>Draft Genome Sequence of Cesiribacter andamanensis Strain AMV16T, Isolated from a Soil Sample from a Mud Volcano in the Andaman Islands, India.</title>
        <authorList>
            <person name="Shivaji S."/>
            <person name="Ara S."/>
            <person name="Begum Z."/>
            <person name="Srinivas T.N."/>
            <person name="Singh A."/>
            <person name="Kumar Pinnaka A."/>
        </authorList>
    </citation>
    <scope>NUCLEOTIDE SEQUENCE [LARGE SCALE GENOMIC DNA]</scope>
    <source>
        <strain evidence="2 3">AMV16</strain>
    </source>
</reference>
<keyword evidence="2" id="KW-0808">Transferase</keyword>
<dbReference type="eggNOG" id="COG1215">
    <property type="taxonomic scope" value="Bacteria"/>
</dbReference>
<evidence type="ECO:0000313" key="3">
    <source>
        <dbReference type="Proteomes" id="UP000011910"/>
    </source>
</evidence>
<keyword evidence="3" id="KW-1185">Reference proteome</keyword>
<feature type="domain" description="Glycosyltransferase 2-like" evidence="1">
    <location>
        <begin position="8"/>
        <end position="123"/>
    </location>
</feature>
<accession>M7N4V6</accession>
<dbReference type="CDD" id="cd00761">
    <property type="entry name" value="Glyco_tranf_GTA_type"/>
    <property type="match status" value="1"/>
</dbReference>
<dbReference type="Gene3D" id="3.90.550.10">
    <property type="entry name" value="Spore Coat Polysaccharide Biosynthesis Protein SpsA, Chain A"/>
    <property type="match status" value="1"/>
</dbReference>
<dbReference type="RefSeq" id="WP_009194527.1">
    <property type="nucleotide sequence ID" value="NZ_AODQ01000019.1"/>
</dbReference>
<gene>
    <name evidence="2" type="primary">hyaD</name>
    <name evidence="2" type="ORF">ADICEAN_01127</name>
</gene>
<protein>
    <submittedName>
        <fullName evidence="2">Hyaluronan synthase</fullName>
        <ecNumber evidence="2">2.4.1.212</ecNumber>
    </submittedName>
</protein>
<dbReference type="Proteomes" id="UP000011910">
    <property type="component" value="Unassembled WGS sequence"/>
</dbReference>
<dbReference type="STRING" id="1279009.ADICEAN_01127"/>
<evidence type="ECO:0000313" key="2">
    <source>
        <dbReference type="EMBL" id="EMR03693.1"/>
    </source>
</evidence>